<sequence>MLLDGEVNDALAKELLEALEEWLRILLKGETTFRPFAFFEDAQGDITLRNR</sequence>
<evidence type="ECO:0000313" key="1">
    <source>
        <dbReference type="EMBL" id="NYT71509.1"/>
    </source>
</evidence>
<reference evidence="1 2" key="1">
    <citation type="submission" date="2020-07" db="EMBL/GenBank/DDBJ databases">
        <title>Halomonas sp. QX-2 draft genome sequence.</title>
        <authorList>
            <person name="Qiu X."/>
        </authorList>
    </citation>
    <scope>NUCLEOTIDE SEQUENCE [LARGE SCALE GENOMIC DNA]</scope>
    <source>
        <strain evidence="1 2">QX-2</strain>
    </source>
</reference>
<gene>
    <name evidence="1" type="ORF">HZU72_03600</name>
</gene>
<organism evidence="1 2">
    <name type="scientific">Vreelandella sedimenti</name>
    <dbReference type="NCBI Taxonomy" id="2729618"/>
    <lineage>
        <taxon>Bacteria</taxon>
        <taxon>Pseudomonadati</taxon>
        <taxon>Pseudomonadota</taxon>
        <taxon>Gammaproteobacteria</taxon>
        <taxon>Oceanospirillales</taxon>
        <taxon>Halomonadaceae</taxon>
        <taxon>Vreelandella</taxon>
    </lineage>
</organism>
<keyword evidence="2" id="KW-1185">Reference proteome</keyword>
<dbReference type="EMBL" id="JACCGK010000003">
    <property type="protein sequence ID" value="NYT71509.1"/>
    <property type="molecule type" value="Genomic_DNA"/>
</dbReference>
<comment type="caution">
    <text evidence="1">The sequence shown here is derived from an EMBL/GenBank/DDBJ whole genome shotgun (WGS) entry which is preliminary data.</text>
</comment>
<dbReference type="RefSeq" id="WP_180090577.1">
    <property type="nucleotide sequence ID" value="NZ_JACCGK010000003.1"/>
</dbReference>
<proteinExistence type="predicted"/>
<dbReference type="AlphaFoldDB" id="A0A7Z0N5D6"/>
<evidence type="ECO:0000313" key="2">
    <source>
        <dbReference type="Proteomes" id="UP000520876"/>
    </source>
</evidence>
<dbReference type="Proteomes" id="UP000520876">
    <property type="component" value="Unassembled WGS sequence"/>
</dbReference>
<accession>A0A7Z0N5D6</accession>
<protein>
    <submittedName>
        <fullName evidence="1">Uncharacterized protein</fullName>
    </submittedName>
</protein>
<name>A0A7Z0N5D6_9GAMM</name>